<evidence type="ECO:0000313" key="1">
    <source>
        <dbReference type="EMBL" id="CAK7336537.1"/>
    </source>
</evidence>
<dbReference type="Proteomes" id="UP001314170">
    <property type="component" value="Unassembled WGS sequence"/>
</dbReference>
<comment type="caution">
    <text evidence="1">The sequence shown here is derived from an EMBL/GenBank/DDBJ whole genome shotgun (WGS) entry which is preliminary data.</text>
</comment>
<dbReference type="AlphaFoldDB" id="A0AAV1RMA7"/>
<organism evidence="1 2">
    <name type="scientific">Dovyalis caffra</name>
    <dbReference type="NCBI Taxonomy" id="77055"/>
    <lineage>
        <taxon>Eukaryota</taxon>
        <taxon>Viridiplantae</taxon>
        <taxon>Streptophyta</taxon>
        <taxon>Embryophyta</taxon>
        <taxon>Tracheophyta</taxon>
        <taxon>Spermatophyta</taxon>
        <taxon>Magnoliopsida</taxon>
        <taxon>eudicotyledons</taxon>
        <taxon>Gunneridae</taxon>
        <taxon>Pentapetalae</taxon>
        <taxon>rosids</taxon>
        <taxon>fabids</taxon>
        <taxon>Malpighiales</taxon>
        <taxon>Salicaceae</taxon>
        <taxon>Flacourtieae</taxon>
        <taxon>Dovyalis</taxon>
    </lineage>
</organism>
<name>A0AAV1RMA7_9ROSI</name>
<dbReference type="EMBL" id="CAWUPB010000994">
    <property type="protein sequence ID" value="CAK7336537.1"/>
    <property type="molecule type" value="Genomic_DNA"/>
</dbReference>
<sequence length="78" mass="8773">MTPAQYILKSWTKGAKNNLLVLGSQRNRKSTVTLRLRELMMHSQCSSIEFGGGNKCWLTEQKSAKIKRKASEDSNTVS</sequence>
<keyword evidence="2" id="KW-1185">Reference proteome</keyword>
<reference evidence="1 2" key="1">
    <citation type="submission" date="2024-01" db="EMBL/GenBank/DDBJ databases">
        <authorList>
            <person name="Waweru B."/>
        </authorList>
    </citation>
    <scope>NUCLEOTIDE SEQUENCE [LARGE SCALE GENOMIC DNA]</scope>
</reference>
<accession>A0AAV1RMA7</accession>
<protein>
    <submittedName>
        <fullName evidence="1">Uncharacterized protein</fullName>
    </submittedName>
</protein>
<gene>
    <name evidence="1" type="ORF">DCAF_LOCUS11546</name>
</gene>
<evidence type="ECO:0000313" key="2">
    <source>
        <dbReference type="Proteomes" id="UP001314170"/>
    </source>
</evidence>
<proteinExistence type="predicted"/>